<evidence type="ECO:0000313" key="1">
    <source>
        <dbReference type="EMBL" id="KAK9502494.1"/>
    </source>
</evidence>
<keyword evidence="2" id="KW-1185">Reference proteome</keyword>
<proteinExistence type="predicted"/>
<evidence type="ECO:0008006" key="3">
    <source>
        <dbReference type="Google" id="ProtNLM"/>
    </source>
</evidence>
<name>A0AAW1D1Q0_9HEMI</name>
<sequence>MDLTRLLNDKNSSIEIIASSWWSFYRINAADAFEILTELMFQIGGWIEYKYKINGFPTIETFKNIKDYGPLSLIPLIMESEEDFQSKFRHFISLIAEYDRCRILYDKYFFTHIGKMFELLTYGRWDSFRLVAFITGRQLWNSLEKEFSERRYFPSQHWQILLKEHSWPYFRIHDELKPCYDFLSWSISSPSVLIDDMWHHTILCWLREKSSETKAVAHMAVYHLFRKKLDIQKQKKLMKYLKPDFIYSLNVKSLYAEISMRTLLMAVRYMDIEMNQAEIECMIAQLYEPIETSIALLAGKLFCTSNITPFAFDAPANIVRLLEVNIEANASKYLPSSDLLIDSVYMHVYKQITWLDWIQVVADSPRDNVAHALSLLCSYLCKATTNFAPSVRVKQVIEAMTTKKDHIENRKKFTQVFSSGWLEIASYNKVRISAPQKLAKLAQYFDNSLETNAMREIAYILCGLHCCTSDPTVSDECCKSLQHLANLILINDHFNERGNIEAVNVIVQSLVKVAQKDFTTILSSYPASMSQSELVLPHNTLIMKKMLSVCQWLIFDDSHLWHSAMGKLTVMSVLPLTQNLVQTLLILLFQMVMKSADRVLALQKELAYDSSKKKNLLDLNNITNLFVSRALLFKLEARHFLNRRYSPSLRSATYYALLDLLEFSLINFQYRNHVLAQLTSFDGEEIEALVSYALEFMEFTQCNKHFLPDTNVRCCCFVISRICDLISRGFLDIHLCFTPFIKLIGKNAVHDEIIIKCLNDYSWMFPHKWENIAITIFNALISLLDDSLVKYISPENSTEEYENALLWTPVQNLAEILSGGRLKEPIVRTAWLKLHTHVINCALGPGGFPSLLRVLYTFKDLLVLEDLCFIANYLLQYYYCDGKTKNLEEIEAYVRHLNKAPSNK</sequence>
<organism evidence="1 2">
    <name type="scientific">Rhynocoris fuscipes</name>
    <dbReference type="NCBI Taxonomy" id="488301"/>
    <lineage>
        <taxon>Eukaryota</taxon>
        <taxon>Metazoa</taxon>
        <taxon>Ecdysozoa</taxon>
        <taxon>Arthropoda</taxon>
        <taxon>Hexapoda</taxon>
        <taxon>Insecta</taxon>
        <taxon>Pterygota</taxon>
        <taxon>Neoptera</taxon>
        <taxon>Paraneoptera</taxon>
        <taxon>Hemiptera</taxon>
        <taxon>Heteroptera</taxon>
        <taxon>Panheteroptera</taxon>
        <taxon>Cimicomorpha</taxon>
        <taxon>Reduviidae</taxon>
        <taxon>Harpactorinae</taxon>
        <taxon>Harpactorini</taxon>
        <taxon>Rhynocoris</taxon>
    </lineage>
</organism>
<dbReference type="SUPFAM" id="SSF48371">
    <property type="entry name" value="ARM repeat"/>
    <property type="match status" value="1"/>
</dbReference>
<reference evidence="1 2" key="1">
    <citation type="submission" date="2022-12" db="EMBL/GenBank/DDBJ databases">
        <title>Chromosome-level genome assembly of true bugs.</title>
        <authorList>
            <person name="Ma L."/>
            <person name="Li H."/>
        </authorList>
    </citation>
    <scope>NUCLEOTIDE SEQUENCE [LARGE SCALE GENOMIC DNA]</scope>
    <source>
        <strain evidence="1">Lab_2022b</strain>
    </source>
</reference>
<dbReference type="InterPro" id="IPR016024">
    <property type="entry name" value="ARM-type_fold"/>
</dbReference>
<dbReference type="EMBL" id="JAPXFL010000008">
    <property type="protein sequence ID" value="KAK9502494.1"/>
    <property type="molecule type" value="Genomic_DNA"/>
</dbReference>
<accession>A0AAW1D1Q0</accession>
<protein>
    <recommendedName>
        <fullName evidence="3">Protein MMS22-like</fullName>
    </recommendedName>
</protein>
<dbReference type="AlphaFoldDB" id="A0AAW1D1Q0"/>
<gene>
    <name evidence="1" type="ORF">O3M35_011264</name>
</gene>
<evidence type="ECO:0000313" key="2">
    <source>
        <dbReference type="Proteomes" id="UP001461498"/>
    </source>
</evidence>
<comment type="caution">
    <text evidence="1">The sequence shown here is derived from an EMBL/GenBank/DDBJ whole genome shotgun (WGS) entry which is preliminary data.</text>
</comment>
<dbReference type="Proteomes" id="UP001461498">
    <property type="component" value="Unassembled WGS sequence"/>
</dbReference>